<dbReference type="GO" id="GO:0005886">
    <property type="term" value="C:plasma membrane"/>
    <property type="evidence" value="ECO:0007669"/>
    <property type="project" value="TreeGrafter"/>
</dbReference>
<dbReference type="InterPro" id="IPR002035">
    <property type="entry name" value="VWF_A"/>
</dbReference>
<sequence>MVTSNSTVSHHTMANTRWLIANFDLGVVPTSTTPLQGNLITGNQTVYGIEGVMEAYKICLKNCTIYGPTNFAPTINEAAKKASSFPQDGSRYQILLVITDGDICDMMDTKKAIIEASELPLSIIIVGVGTAEFDRMEELDSDDKLLSYNGLVAKRDIVQFVPFRKFLPNLSGNQRVQEIQRIQDELAREVLAEIPKQVISYMKWHKIEPKLPTMEKENDFEFLDFNVRSCSPPPSYNEAINKENVRSLNNRIVPTAPDEQ</sequence>
<dbReference type="Pfam" id="PF07002">
    <property type="entry name" value="Copine"/>
    <property type="match status" value="1"/>
</dbReference>
<protein>
    <submittedName>
        <fullName evidence="3">VWFA domain-containing protein</fullName>
    </submittedName>
</protein>
<reference evidence="3" key="1">
    <citation type="submission" date="2022-11" db="UniProtKB">
        <authorList>
            <consortium name="WormBaseParasite"/>
        </authorList>
    </citation>
    <scope>IDENTIFICATION</scope>
</reference>
<dbReference type="Gene3D" id="3.40.50.410">
    <property type="entry name" value="von Willebrand factor, type A domain"/>
    <property type="match status" value="1"/>
</dbReference>
<dbReference type="PANTHER" id="PTHR10857">
    <property type="entry name" value="COPINE"/>
    <property type="match status" value="1"/>
</dbReference>
<dbReference type="InterPro" id="IPR036465">
    <property type="entry name" value="vWFA_dom_sf"/>
</dbReference>
<dbReference type="Proteomes" id="UP000887540">
    <property type="component" value="Unplaced"/>
</dbReference>
<dbReference type="AlphaFoldDB" id="A0A914DGF6"/>
<dbReference type="SUPFAM" id="SSF53300">
    <property type="entry name" value="vWA-like"/>
    <property type="match status" value="1"/>
</dbReference>
<dbReference type="PANTHER" id="PTHR10857:SF106">
    <property type="entry name" value="C2 DOMAIN-CONTAINING PROTEIN"/>
    <property type="match status" value="1"/>
</dbReference>
<proteinExistence type="predicted"/>
<organism evidence="2 3">
    <name type="scientific">Acrobeloides nanus</name>
    <dbReference type="NCBI Taxonomy" id="290746"/>
    <lineage>
        <taxon>Eukaryota</taxon>
        <taxon>Metazoa</taxon>
        <taxon>Ecdysozoa</taxon>
        <taxon>Nematoda</taxon>
        <taxon>Chromadorea</taxon>
        <taxon>Rhabditida</taxon>
        <taxon>Tylenchina</taxon>
        <taxon>Cephalobomorpha</taxon>
        <taxon>Cephaloboidea</taxon>
        <taxon>Cephalobidae</taxon>
        <taxon>Acrobeloides</taxon>
    </lineage>
</organism>
<dbReference type="WBParaSite" id="ACRNAN_scaffold2412.g16167.t1">
    <property type="protein sequence ID" value="ACRNAN_scaffold2412.g16167.t1"/>
    <property type="gene ID" value="ACRNAN_scaffold2412.g16167"/>
</dbReference>
<dbReference type="InterPro" id="IPR010734">
    <property type="entry name" value="Copine_C"/>
</dbReference>
<accession>A0A914DGF6</accession>
<evidence type="ECO:0000259" key="1">
    <source>
        <dbReference type="PROSITE" id="PS50234"/>
    </source>
</evidence>
<dbReference type="GO" id="GO:0005544">
    <property type="term" value="F:calcium-dependent phospholipid binding"/>
    <property type="evidence" value="ECO:0007669"/>
    <property type="project" value="InterPro"/>
</dbReference>
<name>A0A914DGF6_9BILA</name>
<evidence type="ECO:0000313" key="2">
    <source>
        <dbReference type="Proteomes" id="UP000887540"/>
    </source>
</evidence>
<dbReference type="InterPro" id="IPR045052">
    <property type="entry name" value="Copine"/>
</dbReference>
<dbReference type="PROSITE" id="PS50234">
    <property type="entry name" value="VWFA"/>
    <property type="match status" value="1"/>
</dbReference>
<keyword evidence="2" id="KW-1185">Reference proteome</keyword>
<dbReference type="GO" id="GO:0071277">
    <property type="term" value="P:cellular response to calcium ion"/>
    <property type="evidence" value="ECO:0007669"/>
    <property type="project" value="TreeGrafter"/>
</dbReference>
<feature type="domain" description="VWFA" evidence="1">
    <location>
        <begin position="67"/>
        <end position="170"/>
    </location>
</feature>
<evidence type="ECO:0000313" key="3">
    <source>
        <dbReference type="WBParaSite" id="ACRNAN_scaffold2412.g16167.t1"/>
    </source>
</evidence>